<evidence type="ECO:0000256" key="1">
    <source>
        <dbReference type="SAM" id="Coils"/>
    </source>
</evidence>
<dbReference type="OrthoDB" id="5563266at2759"/>
<evidence type="ECO:0000313" key="3">
    <source>
        <dbReference type="EMBL" id="KAJ2804417.1"/>
    </source>
</evidence>
<feature type="compositionally biased region" description="Low complexity" evidence="2">
    <location>
        <begin position="37"/>
        <end position="59"/>
    </location>
</feature>
<feature type="compositionally biased region" description="Polar residues" evidence="2">
    <location>
        <begin position="483"/>
        <end position="497"/>
    </location>
</feature>
<feature type="coiled-coil region" evidence="1">
    <location>
        <begin position="173"/>
        <end position="251"/>
    </location>
</feature>
<sequence>MSQGSHQRDPPGGGGSAVAPGRDAMSLPGPLGEQAVEAPAQHHAPPSSQPPQQSGAPAEPGDRQEEASDLSESESDRMDTGDVSADEEDDESMIDREEEAEIVDQTAPHIAADTVARMEAVLTTLGDMADLTAGILTFLRRVMLGGEKEAKRQKAQANLDKKWQALETGQAATEAKRRQVAETRAKLKQDEAELAEANKQEEVLRREAVEALTELEKVKEMSNEDKLRQLLSEQKLAAKDMELQAARAAQQKAPAWGKMSYAQKASMRGAPGPAWPAPAPGRQKKAPLAKFPLAGDREAANERTPPPKWVEESGEPAALLTFTGLAGRKASNSKLTQVVKESVHFTCVVERIHRNNNTAQLIVRSECWGLAVEALRKKGLTPLPDLLPWDPIPGEQTSAAEARAQAREFWSQARWDTTGMKGRVSKWILRNIPDSEGTTEAPRRMRIPASIREEGEIEEAEEEPGFSSPQLGRRQRAAAGVGQTENPPNITLQNSFAALQDPEEDRMEEDEPDRGPKRPRGGEMTSDEREEDEEHRRQKTAPGPAETTSGNAACWSEMATENDNPAILGAAAQSASADHCPGQADVGLPPGGSF</sequence>
<dbReference type="Proteomes" id="UP001140094">
    <property type="component" value="Unassembled WGS sequence"/>
</dbReference>
<feature type="compositionally biased region" description="Acidic residues" evidence="2">
    <location>
        <begin position="501"/>
        <end position="512"/>
    </location>
</feature>
<proteinExistence type="predicted"/>
<accession>A0A9W8HZU3</accession>
<name>A0A9W8HZU3_9FUNG</name>
<feature type="compositionally biased region" description="Acidic residues" evidence="2">
    <location>
        <begin position="455"/>
        <end position="464"/>
    </location>
</feature>
<feature type="compositionally biased region" description="Acidic residues" evidence="2">
    <location>
        <begin position="84"/>
        <end position="102"/>
    </location>
</feature>
<evidence type="ECO:0000313" key="4">
    <source>
        <dbReference type="Proteomes" id="UP001140094"/>
    </source>
</evidence>
<evidence type="ECO:0000256" key="2">
    <source>
        <dbReference type="SAM" id="MobiDB-lite"/>
    </source>
</evidence>
<organism evidence="3 4">
    <name type="scientific">Coemansia guatemalensis</name>
    <dbReference type="NCBI Taxonomy" id="2761395"/>
    <lineage>
        <taxon>Eukaryota</taxon>
        <taxon>Fungi</taxon>
        <taxon>Fungi incertae sedis</taxon>
        <taxon>Zoopagomycota</taxon>
        <taxon>Kickxellomycotina</taxon>
        <taxon>Kickxellomycetes</taxon>
        <taxon>Kickxellales</taxon>
        <taxon>Kickxellaceae</taxon>
        <taxon>Coemansia</taxon>
    </lineage>
</organism>
<feature type="region of interest" description="Disordered" evidence="2">
    <location>
        <begin position="1"/>
        <end position="106"/>
    </location>
</feature>
<protein>
    <submittedName>
        <fullName evidence="3">Uncharacterized protein</fullName>
    </submittedName>
</protein>
<feature type="region of interest" description="Disordered" evidence="2">
    <location>
        <begin position="434"/>
        <end position="594"/>
    </location>
</feature>
<gene>
    <name evidence="3" type="ORF">H4R20_002519</name>
</gene>
<dbReference type="AlphaFoldDB" id="A0A9W8HZU3"/>
<reference evidence="3" key="1">
    <citation type="submission" date="2022-07" db="EMBL/GenBank/DDBJ databases">
        <title>Phylogenomic reconstructions and comparative analyses of Kickxellomycotina fungi.</title>
        <authorList>
            <person name="Reynolds N.K."/>
            <person name="Stajich J.E."/>
            <person name="Barry K."/>
            <person name="Grigoriev I.V."/>
            <person name="Crous P."/>
            <person name="Smith M.E."/>
        </authorList>
    </citation>
    <scope>NUCLEOTIDE SEQUENCE</scope>
    <source>
        <strain evidence="3">NRRL 1565</strain>
    </source>
</reference>
<keyword evidence="4" id="KW-1185">Reference proteome</keyword>
<keyword evidence="1" id="KW-0175">Coiled coil</keyword>
<comment type="caution">
    <text evidence="3">The sequence shown here is derived from an EMBL/GenBank/DDBJ whole genome shotgun (WGS) entry which is preliminary data.</text>
</comment>
<dbReference type="EMBL" id="JANBUO010000404">
    <property type="protein sequence ID" value="KAJ2804417.1"/>
    <property type="molecule type" value="Genomic_DNA"/>
</dbReference>